<dbReference type="GO" id="GO:0003934">
    <property type="term" value="F:GTP cyclohydrolase I activity"/>
    <property type="evidence" value="ECO:0007669"/>
    <property type="project" value="UniProtKB-EC"/>
</dbReference>
<evidence type="ECO:0000313" key="8">
    <source>
        <dbReference type="EMBL" id="QED26211.1"/>
    </source>
</evidence>
<evidence type="ECO:0000256" key="2">
    <source>
        <dbReference type="ARBA" id="ARBA00005080"/>
    </source>
</evidence>
<keyword evidence="5" id="KW-0378">Hydrolase</keyword>
<dbReference type="GO" id="GO:0008270">
    <property type="term" value="F:zinc ion binding"/>
    <property type="evidence" value="ECO:0007669"/>
    <property type="project" value="TreeGrafter"/>
</dbReference>
<dbReference type="Pfam" id="PF01227">
    <property type="entry name" value="GTP_cyclohydroI"/>
    <property type="match status" value="1"/>
</dbReference>
<dbReference type="GO" id="GO:0005737">
    <property type="term" value="C:cytoplasm"/>
    <property type="evidence" value="ECO:0007669"/>
    <property type="project" value="TreeGrafter"/>
</dbReference>
<dbReference type="InterPro" id="IPR001474">
    <property type="entry name" value="GTP_CycHdrlase_I"/>
</dbReference>
<dbReference type="InterPro" id="IPR020602">
    <property type="entry name" value="GTP_CycHdrlase_I_dom"/>
</dbReference>
<dbReference type="PROSITE" id="PS00860">
    <property type="entry name" value="GTP_CYCLOHYDROL_1_2"/>
    <property type="match status" value="1"/>
</dbReference>
<dbReference type="EMBL" id="CP042467">
    <property type="protein sequence ID" value="QED26211.1"/>
    <property type="molecule type" value="Genomic_DNA"/>
</dbReference>
<dbReference type="InterPro" id="IPR018234">
    <property type="entry name" value="GTP_CycHdrlase_I_CS"/>
</dbReference>
<dbReference type="SUPFAM" id="SSF55620">
    <property type="entry name" value="Tetrahydrobiopterin biosynthesis enzymes-like"/>
    <property type="match status" value="1"/>
</dbReference>
<evidence type="ECO:0000256" key="1">
    <source>
        <dbReference type="ARBA" id="ARBA00001052"/>
    </source>
</evidence>
<dbReference type="GO" id="GO:0006730">
    <property type="term" value="P:one-carbon metabolic process"/>
    <property type="evidence" value="ECO:0007669"/>
    <property type="project" value="UniProtKB-KW"/>
</dbReference>
<evidence type="ECO:0000256" key="3">
    <source>
        <dbReference type="ARBA" id="ARBA00012715"/>
    </source>
</evidence>
<comment type="pathway">
    <text evidence="2">Cofactor biosynthesis; 7,8-dihydroneopterin triphosphate biosynthesis; 7,8-dihydroneopterin triphosphate from GTP: step 1/1.</text>
</comment>
<feature type="domain" description="GTP cyclohydrolase I" evidence="7">
    <location>
        <begin position="40"/>
        <end position="198"/>
    </location>
</feature>
<organism evidence="8 9">
    <name type="scientific">Microvenator marinus</name>
    <dbReference type="NCBI Taxonomy" id="2600177"/>
    <lineage>
        <taxon>Bacteria</taxon>
        <taxon>Deltaproteobacteria</taxon>
        <taxon>Bradymonadales</taxon>
        <taxon>Microvenatoraceae</taxon>
        <taxon>Microvenator</taxon>
    </lineage>
</organism>
<feature type="region of interest" description="Disordered" evidence="6">
    <location>
        <begin position="197"/>
        <end position="217"/>
    </location>
</feature>
<keyword evidence="9" id="KW-1185">Reference proteome</keyword>
<comment type="catalytic activity">
    <reaction evidence="1">
        <text>GTP + H2O = 7,8-dihydroneopterin 3'-triphosphate + formate + H(+)</text>
        <dbReference type="Rhea" id="RHEA:17473"/>
        <dbReference type="ChEBI" id="CHEBI:15377"/>
        <dbReference type="ChEBI" id="CHEBI:15378"/>
        <dbReference type="ChEBI" id="CHEBI:15740"/>
        <dbReference type="ChEBI" id="CHEBI:37565"/>
        <dbReference type="ChEBI" id="CHEBI:58462"/>
        <dbReference type="EC" id="3.5.4.16"/>
    </reaction>
</comment>
<dbReference type="GO" id="GO:0006729">
    <property type="term" value="P:tetrahydrobiopterin biosynthetic process"/>
    <property type="evidence" value="ECO:0007669"/>
    <property type="project" value="TreeGrafter"/>
</dbReference>
<dbReference type="GO" id="GO:0046654">
    <property type="term" value="P:tetrahydrofolate biosynthetic process"/>
    <property type="evidence" value="ECO:0007669"/>
    <property type="project" value="InterPro"/>
</dbReference>
<gene>
    <name evidence="8" type="ORF">FRD01_02840</name>
</gene>
<reference evidence="8 9" key="1">
    <citation type="submission" date="2019-08" db="EMBL/GenBank/DDBJ databases">
        <authorList>
            <person name="Liang Q."/>
        </authorList>
    </citation>
    <scope>NUCLEOTIDE SEQUENCE [LARGE SCALE GENOMIC DNA]</scope>
    <source>
        <strain evidence="8 9">V1718</strain>
    </source>
</reference>
<protein>
    <recommendedName>
        <fullName evidence="3">GTP cyclohydrolase I</fullName>
        <ecNumber evidence="3">3.5.4.16</ecNumber>
    </recommendedName>
</protein>
<sequence length="217" mass="24063">MHPTYSTWPCGDSAGVRALRHSPTLQTGLFGLGQDLTTPERHFQDFLEALGLSAEKDPELAETPRRVSELLADLTASAKLDPPQLSTFPAQNHETVIVEHIEFRSMCVHHMLPFFGTIDIAYIPDARLAGFGGFLRAVEYVSRKPQVQERLVQELADILQDALSPKGLLIRCQARQMCVEMRRDTIAKFTSFASTGELSGGPERESVLNQLAQRSST</sequence>
<accession>A0A5B8XM32</accession>
<evidence type="ECO:0000256" key="6">
    <source>
        <dbReference type="SAM" id="MobiDB-lite"/>
    </source>
</evidence>
<dbReference type="KEGG" id="bbae:FRD01_02840"/>
<dbReference type="EC" id="3.5.4.16" evidence="3"/>
<evidence type="ECO:0000256" key="4">
    <source>
        <dbReference type="ARBA" id="ARBA00022563"/>
    </source>
</evidence>
<keyword evidence="4" id="KW-0554">One-carbon metabolism</keyword>
<evidence type="ECO:0000259" key="7">
    <source>
        <dbReference type="Pfam" id="PF01227"/>
    </source>
</evidence>
<proteinExistence type="predicted"/>
<dbReference type="PANTHER" id="PTHR11109:SF7">
    <property type="entry name" value="GTP CYCLOHYDROLASE 1"/>
    <property type="match status" value="1"/>
</dbReference>
<dbReference type="PANTHER" id="PTHR11109">
    <property type="entry name" value="GTP CYCLOHYDROLASE I"/>
    <property type="match status" value="1"/>
</dbReference>
<feature type="compositionally biased region" description="Polar residues" evidence="6">
    <location>
        <begin position="207"/>
        <end position="217"/>
    </location>
</feature>
<evidence type="ECO:0000313" key="9">
    <source>
        <dbReference type="Proteomes" id="UP000321595"/>
    </source>
</evidence>
<dbReference type="OrthoDB" id="9801207at2"/>
<name>A0A5B8XM32_9DELT</name>
<dbReference type="InterPro" id="IPR043133">
    <property type="entry name" value="GTP-CH-I_C/QueF"/>
</dbReference>
<dbReference type="UniPathway" id="UPA00848">
    <property type="reaction ID" value="UER00151"/>
</dbReference>
<dbReference type="Gene3D" id="3.30.1130.10">
    <property type="match status" value="1"/>
</dbReference>
<dbReference type="Proteomes" id="UP000321595">
    <property type="component" value="Chromosome"/>
</dbReference>
<dbReference type="AlphaFoldDB" id="A0A5B8XM32"/>
<evidence type="ECO:0000256" key="5">
    <source>
        <dbReference type="ARBA" id="ARBA00022801"/>
    </source>
</evidence>
<dbReference type="GO" id="GO:0005525">
    <property type="term" value="F:GTP binding"/>
    <property type="evidence" value="ECO:0007669"/>
    <property type="project" value="TreeGrafter"/>
</dbReference>